<comment type="caution">
    <text evidence="2">The sequence shown here is derived from an EMBL/GenBank/DDBJ whole genome shotgun (WGS) entry which is preliminary data.</text>
</comment>
<keyword evidence="3" id="KW-1185">Reference proteome</keyword>
<accession>A0ABP1NDU1</accession>
<gene>
    <name evidence="2" type="ORF">XYLVIOL_LOCUS3717</name>
</gene>
<sequence>MTSATDRGFRVTETIKHRKTSEEIESTEYEKVGREKQTRRRMISTEDPVSSWFSETEESAFDQPCDPEVIKIDNIFSDFSLSDVGHDKMFKKRISQWMGKERRSSSVEEGRRKSLWKRILSFRK</sequence>
<dbReference type="Proteomes" id="UP001642520">
    <property type="component" value="Unassembled WGS sequence"/>
</dbReference>
<protein>
    <submittedName>
        <fullName evidence="2">Uncharacterized protein</fullName>
    </submittedName>
</protein>
<name>A0ABP1NDU1_XYLVO</name>
<reference evidence="2 3" key="1">
    <citation type="submission" date="2024-08" db="EMBL/GenBank/DDBJ databases">
        <authorList>
            <person name="Will J Nash"/>
            <person name="Angela Man"/>
            <person name="Seanna McTaggart"/>
            <person name="Kendall Baker"/>
            <person name="Tom Barker"/>
            <person name="Leah Catchpole"/>
            <person name="Alex Durrant"/>
            <person name="Karim Gharbi"/>
            <person name="Naomi Irish"/>
            <person name="Gemy Kaithakottil"/>
            <person name="Debby Ku"/>
            <person name="Aaliyah Providence"/>
            <person name="Felix Shaw"/>
            <person name="David Swarbreck"/>
            <person name="Chris Watkins"/>
            <person name="Ann M. McCartney"/>
            <person name="Giulio Formenti"/>
            <person name="Alice Mouton"/>
            <person name="Noel Vella"/>
            <person name="Bjorn M von Reumont"/>
            <person name="Adriana Vella"/>
            <person name="Wilfried Haerty"/>
        </authorList>
    </citation>
    <scope>NUCLEOTIDE SEQUENCE [LARGE SCALE GENOMIC DNA]</scope>
</reference>
<organism evidence="2 3">
    <name type="scientific">Xylocopa violacea</name>
    <name type="common">Violet carpenter bee</name>
    <name type="synonym">Apis violacea</name>
    <dbReference type="NCBI Taxonomy" id="135666"/>
    <lineage>
        <taxon>Eukaryota</taxon>
        <taxon>Metazoa</taxon>
        <taxon>Ecdysozoa</taxon>
        <taxon>Arthropoda</taxon>
        <taxon>Hexapoda</taxon>
        <taxon>Insecta</taxon>
        <taxon>Pterygota</taxon>
        <taxon>Neoptera</taxon>
        <taxon>Endopterygota</taxon>
        <taxon>Hymenoptera</taxon>
        <taxon>Apocrita</taxon>
        <taxon>Aculeata</taxon>
        <taxon>Apoidea</taxon>
        <taxon>Anthophila</taxon>
        <taxon>Apidae</taxon>
        <taxon>Xylocopa</taxon>
        <taxon>Xylocopa</taxon>
    </lineage>
</organism>
<feature type="region of interest" description="Disordered" evidence="1">
    <location>
        <begin position="20"/>
        <end position="57"/>
    </location>
</feature>
<evidence type="ECO:0000313" key="3">
    <source>
        <dbReference type="Proteomes" id="UP001642520"/>
    </source>
</evidence>
<evidence type="ECO:0000256" key="1">
    <source>
        <dbReference type="SAM" id="MobiDB-lite"/>
    </source>
</evidence>
<evidence type="ECO:0000313" key="2">
    <source>
        <dbReference type="EMBL" id="CAL7939177.1"/>
    </source>
</evidence>
<dbReference type="EMBL" id="CAXAJV020001289">
    <property type="protein sequence ID" value="CAL7939177.1"/>
    <property type="molecule type" value="Genomic_DNA"/>
</dbReference>
<proteinExistence type="predicted"/>